<sequence length="274" mass="30644">MWKTSNHRESACETNDKSRIGPESSSSTCMKYHRQGLPDFIHPLHYDATSGPPPESPAIEKRAPGEQGRVIRRDSIARQPSPPPPPTPDITFEDASLSLSPELPLEIDPQELLDFLREFDQDRQRSKQTVKTTLGPQSPAIICDKHSTHTRLLDGIDGQSHCRQTEVSMVSDIPVTPLSQKQPSQHTTPPDHLQPQSPSFSTHDSIPSVVVNLSDSPTDILIPESRYCPPGPFIGRFASGLNTSPWKGKKRRKRFRPDIRALPNYEDDPIEEDI</sequence>
<dbReference type="Proteomes" id="UP000707071">
    <property type="component" value="Unassembled WGS sequence"/>
</dbReference>
<feature type="compositionally biased region" description="Basic and acidic residues" evidence="1">
    <location>
        <begin position="58"/>
        <end position="76"/>
    </location>
</feature>
<evidence type="ECO:0000313" key="2">
    <source>
        <dbReference type="EMBL" id="KAG6295136.1"/>
    </source>
</evidence>
<gene>
    <name evidence="2" type="ORF">E4U09_002358</name>
</gene>
<feature type="compositionally biased region" description="Acidic residues" evidence="1">
    <location>
        <begin position="265"/>
        <end position="274"/>
    </location>
</feature>
<keyword evidence="3" id="KW-1185">Reference proteome</keyword>
<feature type="region of interest" description="Disordered" evidence="1">
    <location>
        <begin position="238"/>
        <end position="274"/>
    </location>
</feature>
<organism evidence="2 3">
    <name type="scientific">Claviceps aff. purpurea</name>
    <dbReference type="NCBI Taxonomy" id="1967640"/>
    <lineage>
        <taxon>Eukaryota</taxon>
        <taxon>Fungi</taxon>
        <taxon>Dikarya</taxon>
        <taxon>Ascomycota</taxon>
        <taxon>Pezizomycotina</taxon>
        <taxon>Sordariomycetes</taxon>
        <taxon>Hypocreomycetidae</taxon>
        <taxon>Hypocreales</taxon>
        <taxon>Clavicipitaceae</taxon>
        <taxon>Claviceps</taxon>
    </lineage>
</organism>
<proteinExistence type="predicted"/>
<evidence type="ECO:0000256" key="1">
    <source>
        <dbReference type="SAM" id="MobiDB-lite"/>
    </source>
</evidence>
<feature type="region of interest" description="Disordered" evidence="1">
    <location>
        <begin position="1"/>
        <end position="94"/>
    </location>
</feature>
<feature type="region of interest" description="Disordered" evidence="1">
    <location>
        <begin position="176"/>
        <end position="205"/>
    </location>
</feature>
<comment type="caution">
    <text evidence="2">The sequence shown here is derived from an EMBL/GenBank/DDBJ whole genome shotgun (WGS) entry which is preliminary data.</text>
</comment>
<dbReference type="EMBL" id="SRRH01000201">
    <property type="protein sequence ID" value="KAG6295136.1"/>
    <property type="molecule type" value="Genomic_DNA"/>
</dbReference>
<feature type="compositionally biased region" description="Polar residues" evidence="1">
    <location>
        <begin position="177"/>
        <end position="205"/>
    </location>
</feature>
<dbReference type="AlphaFoldDB" id="A0A9P7QG80"/>
<protein>
    <submittedName>
        <fullName evidence="2">Uncharacterized protein</fullName>
    </submittedName>
</protein>
<reference evidence="2 3" key="1">
    <citation type="journal article" date="2020" name="bioRxiv">
        <title>Whole genome comparisons of ergot fungi reveals the divergence and evolution of species within the genus Claviceps are the result of varying mechanisms driving genome evolution and host range expansion.</title>
        <authorList>
            <person name="Wyka S.A."/>
            <person name="Mondo S.J."/>
            <person name="Liu M."/>
            <person name="Dettman J."/>
            <person name="Nalam V."/>
            <person name="Broders K.D."/>
        </authorList>
    </citation>
    <scope>NUCLEOTIDE SEQUENCE [LARGE SCALE GENOMIC DNA]</scope>
    <source>
        <strain evidence="2 3">Clav52</strain>
    </source>
</reference>
<name>A0A9P7QG80_9HYPO</name>
<accession>A0A9P7QG80</accession>
<feature type="compositionally biased region" description="Basic and acidic residues" evidence="1">
    <location>
        <begin position="1"/>
        <end position="20"/>
    </location>
</feature>
<evidence type="ECO:0000313" key="3">
    <source>
        <dbReference type="Proteomes" id="UP000707071"/>
    </source>
</evidence>